<sequence>MKAKNFGMLLLAGMFTFGLQSCDDNDDDRHITASPELEAAFSQIFPDVNASTVQWEWDGRQNAYEAEFWENRLEKSAWFSQAYEWLMTETDYEPPFTDVPQAVIDAANAQYPEHHLEDIDYIETPDETYYRVEMEQRDRDVYLNILEDGTIR</sequence>
<organism evidence="2 3">
    <name type="scientific">Candidatus Bacteroides intestinipullorum</name>
    <dbReference type="NCBI Taxonomy" id="2838471"/>
    <lineage>
        <taxon>Bacteria</taxon>
        <taxon>Pseudomonadati</taxon>
        <taxon>Bacteroidota</taxon>
        <taxon>Bacteroidia</taxon>
        <taxon>Bacteroidales</taxon>
        <taxon>Bacteroidaceae</taxon>
        <taxon>Bacteroides</taxon>
    </lineage>
</organism>
<comment type="caution">
    <text evidence="2">The sequence shown here is derived from an EMBL/GenBank/DDBJ whole genome shotgun (WGS) entry which is preliminary data.</text>
</comment>
<accession>A0A9E2KGU2</accession>
<dbReference type="InterPro" id="IPR021533">
    <property type="entry name" value="PepSY-like"/>
</dbReference>
<dbReference type="SUPFAM" id="SSF160574">
    <property type="entry name" value="BT0923-like"/>
    <property type="match status" value="1"/>
</dbReference>
<dbReference type="PROSITE" id="PS51257">
    <property type="entry name" value="PROKAR_LIPOPROTEIN"/>
    <property type="match status" value="1"/>
</dbReference>
<feature type="domain" description="Putative beta-lactamase-inhibitor-like PepSY-like" evidence="1">
    <location>
        <begin position="63"/>
        <end position="149"/>
    </location>
</feature>
<evidence type="ECO:0000259" key="1">
    <source>
        <dbReference type="Pfam" id="PF11396"/>
    </source>
</evidence>
<reference evidence="2" key="1">
    <citation type="journal article" date="2021" name="PeerJ">
        <title>Extensive microbial diversity within the chicken gut microbiome revealed by metagenomics and culture.</title>
        <authorList>
            <person name="Gilroy R."/>
            <person name="Ravi A."/>
            <person name="Getino M."/>
            <person name="Pursley I."/>
            <person name="Horton D.L."/>
            <person name="Alikhan N.F."/>
            <person name="Baker D."/>
            <person name="Gharbi K."/>
            <person name="Hall N."/>
            <person name="Watson M."/>
            <person name="Adriaenssens E.M."/>
            <person name="Foster-Nyarko E."/>
            <person name="Jarju S."/>
            <person name="Secka A."/>
            <person name="Antonio M."/>
            <person name="Oren A."/>
            <person name="Chaudhuri R.R."/>
            <person name="La Ragione R."/>
            <person name="Hildebrand F."/>
            <person name="Pallen M.J."/>
        </authorList>
    </citation>
    <scope>NUCLEOTIDE SEQUENCE</scope>
    <source>
        <strain evidence="2">B3-3758</strain>
    </source>
</reference>
<dbReference type="Proteomes" id="UP000824236">
    <property type="component" value="Unassembled WGS sequence"/>
</dbReference>
<dbReference type="AlphaFoldDB" id="A0A9E2KGU2"/>
<proteinExistence type="predicted"/>
<evidence type="ECO:0000313" key="3">
    <source>
        <dbReference type="Proteomes" id="UP000824236"/>
    </source>
</evidence>
<evidence type="ECO:0000313" key="2">
    <source>
        <dbReference type="EMBL" id="MBU3814867.1"/>
    </source>
</evidence>
<dbReference type="Gene3D" id="3.10.450.360">
    <property type="match status" value="1"/>
</dbReference>
<protein>
    <submittedName>
        <fullName evidence="2">PepSY-like domain-containing protein</fullName>
    </submittedName>
</protein>
<dbReference type="Pfam" id="PF11396">
    <property type="entry name" value="PepSY_like"/>
    <property type="match status" value="1"/>
</dbReference>
<dbReference type="EMBL" id="JAHLFO010000140">
    <property type="protein sequence ID" value="MBU3814867.1"/>
    <property type="molecule type" value="Genomic_DNA"/>
</dbReference>
<reference evidence="2" key="2">
    <citation type="submission" date="2021-04" db="EMBL/GenBank/DDBJ databases">
        <authorList>
            <person name="Gilroy R."/>
        </authorList>
    </citation>
    <scope>NUCLEOTIDE SEQUENCE</scope>
    <source>
        <strain evidence="2">B3-3758</strain>
    </source>
</reference>
<name>A0A9E2KGU2_9BACE</name>
<gene>
    <name evidence="2" type="ORF">H9791_10300</name>
</gene>